<sequence length="77" mass="9190">MENMIEHNPAKFLNYPKNTKNVREGLSVIGIEVCRETCNEDRERAVFEFFLARVRLTPLRYTLNYHKHQSKRVPKVL</sequence>
<dbReference type="AlphaFoldDB" id="A0A833HKZ7"/>
<evidence type="ECO:0000313" key="2">
    <source>
        <dbReference type="Proteomes" id="UP000465601"/>
    </source>
</evidence>
<evidence type="ECO:0000313" key="1">
    <source>
        <dbReference type="EMBL" id="KAB3524433.1"/>
    </source>
</evidence>
<dbReference type="Proteomes" id="UP000465601">
    <property type="component" value="Unassembled WGS sequence"/>
</dbReference>
<name>A0A833HKZ7_9FIRM</name>
<proteinExistence type="predicted"/>
<dbReference type="EMBL" id="WBZB01000082">
    <property type="protein sequence ID" value="KAB3524433.1"/>
    <property type="molecule type" value="Genomic_DNA"/>
</dbReference>
<gene>
    <name evidence="1" type="ORF">F8153_15900</name>
</gene>
<organism evidence="1 2">
    <name type="scientific">Alkaliphilus serpentinus</name>
    <dbReference type="NCBI Taxonomy" id="1482731"/>
    <lineage>
        <taxon>Bacteria</taxon>
        <taxon>Bacillati</taxon>
        <taxon>Bacillota</taxon>
        <taxon>Clostridia</taxon>
        <taxon>Peptostreptococcales</taxon>
        <taxon>Natronincolaceae</taxon>
        <taxon>Alkaliphilus</taxon>
    </lineage>
</organism>
<keyword evidence="2" id="KW-1185">Reference proteome</keyword>
<reference evidence="1 2" key="1">
    <citation type="submission" date="2019-10" db="EMBL/GenBank/DDBJ databases">
        <title>Alkaliphilus serpentinus sp. nov. and Alkaliphilus pronyensis sp. nov., two novel anaerobic alkaliphilic species isolated from the serpentinized-hosted hydrothermal field of the Prony Bay (New Caledonia).</title>
        <authorList>
            <person name="Postec A."/>
        </authorList>
    </citation>
    <scope>NUCLEOTIDE SEQUENCE [LARGE SCALE GENOMIC DNA]</scope>
    <source>
        <strain evidence="1 2">LacT</strain>
    </source>
</reference>
<protein>
    <submittedName>
        <fullName evidence="1">Uncharacterized protein</fullName>
    </submittedName>
</protein>
<comment type="caution">
    <text evidence="1">The sequence shown here is derived from an EMBL/GenBank/DDBJ whole genome shotgun (WGS) entry which is preliminary data.</text>
</comment>
<accession>A0A833HKZ7</accession>
<dbReference type="RefSeq" id="WP_151867333.1">
    <property type="nucleotide sequence ID" value="NZ_WBZB01000082.1"/>
</dbReference>